<dbReference type="RefSeq" id="WP_077244940.1">
    <property type="nucleotide sequence ID" value="NZ_MUZR01000073.1"/>
</dbReference>
<reference evidence="4 5" key="1">
    <citation type="submission" date="2017-02" db="EMBL/GenBank/DDBJ databases">
        <title>Genomic diversity within the haloalkaliphilic genus Thioalkalivibrio.</title>
        <authorList>
            <person name="Ahn A.-C."/>
            <person name="Meier-Kolthoff J."/>
            <person name="Overmars L."/>
            <person name="Richter M."/>
            <person name="Woyke T."/>
            <person name="Sorokin D.Y."/>
            <person name="Muyzer G."/>
        </authorList>
    </citation>
    <scope>NUCLEOTIDE SEQUENCE [LARGE SCALE GENOMIC DNA]</scope>
    <source>
        <strain evidence="4 5">HL17</strain>
    </source>
</reference>
<dbReference type="Gene3D" id="2.150.10.10">
    <property type="entry name" value="Serralysin-like metalloprotease, C-terminal"/>
    <property type="match status" value="1"/>
</dbReference>
<keyword evidence="1" id="KW-0175">Coiled coil</keyword>
<name>A0A1V2ZUY0_9GAMM</name>
<feature type="compositionally biased region" description="Acidic residues" evidence="2">
    <location>
        <begin position="237"/>
        <end position="247"/>
    </location>
</feature>
<feature type="chain" id="PRO_5010738687" evidence="3">
    <location>
        <begin position="24"/>
        <end position="247"/>
    </location>
</feature>
<keyword evidence="3" id="KW-0732">Signal</keyword>
<keyword evidence="5" id="KW-1185">Reference proteome</keyword>
<dbReference type="AlphaFoldDB" id="A0A1V2ZUY0"/>
<protein>
    <submittedName>
        <fullName evidence="4">Uncharacterized protein</fullName>
    </submittedName>
</protein>
<dbReference type="STRING" id="252474.B1A74_13550"/>
<evidence type="ECO:0000256" key="2">
    <source>
        <dbReference type="SAM" id="MobiDB-lite"/>
    </source>
</evidence>
<feature type="compositionally biased region" description="Low complexity" evidence="2">
    <location>
        <begin position="195"/>
        <end position="205"/>
    </location>
</feature>
<sequence length="247" mass="25736">MKPKAQHIPGALLLALGATPLIAGVTIPHTFQSGETAVAEEVNENFEALRNRIEELENELDNVLELNEHVEVINVHPTDPNAQTVRFSGVDVQIVNGEGETATVNGVGNLIVGYNEERSGYLVARVCSDGRYDNETECTSNGGTWAHNHKSGSHNIVGGSGNAYSSYGGLVVGLQNTINRAYASISAGQRNVASGEVSSVSGGHSNTAEGPASSISGGGDNTTEGWGSSILGGEDQTASDEYETIPN</sequence>
<evidence type="ECO:0000313" key="5">
    <source>
        <dbReference type="Proteomes" id="UP000189177"/>
    </source>
</evidence>
<feature type="signal peptide" evidence="3">
    <location>
        <begin position="1"/>
        <end position="23"/>
    </location>
</feature>
<dbReference type="EMBL" id="MUZR01000073">
    <property type="protein sequence ID" value="OOC08952.1"/>
    <property type="molecule type" value="Genomic_DNA"/>
</dbReference>
<evidence type="ECO:0000256" key="1">
    <source>
        <dbReference type="SAM" id="Coils"/>
    </source>
</evidence>
<feature type="coiled-coil region" evidence="1">
    <location>
        <begin position="39"/>
        <end position="73"/>
    </location>
</feature>
<feature type="region of interest" description="Disordered" evidence="2">
    <location>
        <begin position="195"/>
        <end position="247"/>
    </location>
</feature>
<comment type="caution">
    <text evidence="4">The sequence shown here is derived from an EMBL/GenBank/DDBJ whole genome shotgun (WGS) entry which is preliminary data.</text>
</comment>
<evidence type="ECO:0000313" key="4">
    <source>
        <dbReference type="EMBL" id="OOC08952.1"/>
    </source>
</evidence>
<evidence type="ECO:0000256" key="3">
    <source>
        <dbReference type="SAM" id="SignalP"/>
    </source>
</evidence>
<dbReference type="InterPro" id="IPR011049">
    <property type="entry name" value="Serralysin-like_metalloprot_C"/>
</dbReference>
<gene>
    <name evidence="4" type="ORF">B1A74_13550</name>
</gene>
<organism evidence="4 5">
    <name type="scientific">Thioalkalivibrio halophilus</name>
    <dbReference type="NCBI Taxonomy" id="252474"/>
    <lineage>
        <taxon>Bacteria</taxon>
        <taxon>Pseudomonadati</taxon>
        <taxon>Pseudomonadota</taxon>
        <taxon>Gammaproteobacteria</taxon>
        <taxon>Chromatiales</taxon>
        <taxon>Ectothiorhodospiraceae</taxon>
        <taxon>Thioalkalivibrio</taxon>
    </lineage>
</organism>
<proteinExistence type="predicted"/>
<accession>A0A1V2ZUY0</accession>
<dbReference type="OrthoDB" id="6306615at2"/>
<dbReference type="Proteomes" id="UP000189177">
    <property type="component" value="Unassembled WGS sequence"/>
</dbReference>